<evidence type="ECO:0000313" key="2">
    <source>
        <dbReference type="EnsemblMetazoa" id="GPAI046414-PA"/>
    </source>
</evidence>
<reference evidence="2" key="2">
    <citation type="submission" date="2020-05" db="UniProtKB">
        <authorList>
            <consortium name="EnsemblMetazoa"/>
        </authorList>
    </citation>
    <scope>IDENTIFICATION</scope>
    <source>
        <strain evidence="2">IAEA</strain>
    </source>
</reference>
<dbReference type="Proteomes" id="UP000092445">
    <property type="component" value="Unassembled WGS sequence"/>
</dbReference>
<keyword evidence="3" id="KW-1185">Reference proteome</keyword>
<accession>A0A1B0AHY2</accession>
<reference evidence="3" key="1">
    <citation type="submission" date="2014-03" db="EMBL/GenBank/DDBJ databases">
        <authorList>
            <person name="Aksoy S."/>
            <person name="Warren W."/>
            <person name="Wilson R.K."/>
        </authorList>
    </citation>
    <scope>NUCLEOTIDE SEQUENCE [LARGE SCALE GENOMIC DNA]</scope>
    <source>
        <strain evidence="3">IAEA</strain>
    </source>
</reference>
<protein>
    <submittedName>
        <fullName evidence="2">Uncharacterized protein</fullName>
    </submittedName>
</protein>
<keyword evidence="1" id="KW-0812">Transmembrane</keyword>
<proteinExistence type="predicted"/>
<keyword evidence="1" id="KW-0472">Membrane</keyword>
<dbReference type="EnsemblMetazoa" id="GPAI046414-RA">
    <property type="protein sequence ID" value="GPAI046414-PA"/>
    <property type="gene ID" value="GPAI046414"/>
</dbReference>
<organism evidence="2 3">
    <name type="scientific">Glossina pallidipes</name>
    <name type="common">Tsetse fly</name>
    <dbReference type="NCBI Taxonomy" id="7398"/>
    <lineage>
        <taxon>Eukaryota</taxon>
        <taxon>Metazoa</taxon>
        <taxon>Ecdysozoa</taxon>
        <taxon>Arthropoda</taxon>
        <taxon>Hexapoda</taxon>
        <taxon>Insecta</taxon>
        <taxon>Pterygota</taxon>
        <taxon>Neoptera</taxon>
        <taxon>Endopterygota</taxon>
        <taxon>Diptera</taxon>
        <taxon>Brachycera</taxon>
        <taxon>Muscomorpha</taxon>
        <taxon>Hippoboscoidea</taxon>
        <taxon>Glossinidae</taxon>
        <taxon>Glossina</taxon>
    </lineage>
</organism>
<dbReference type="AlphaFoldDB" id="A0A1B0AHY2"/>
<dbReference type="VEuPathDB" id="VectorBase:GPAI046414"/>
<name>A0A1B0AHY2_GLOPL</name>
<feature type="transmembrane region" description="Helical" evidence="1">
    <location>
        <begin position="87"/>
        <end position="107"/>
    </location>
</feature>
<evidence type="ECO:0000256" key="1">
    <source>
        <dbReference type="SAM" id="Phobius"/>
    </source>
</evidence>
<evidence type="ECO:0000313" key="3">
    <source>
        <dbReference type="Proteomes" id="UP000092445"/>
    </source>
</evidence>
<keyword evidence="1" id="KW-1133">Transmembrane helix</keyword>
<sequence length="139" mass="15860">MGETMILFVVTSMLNLFNNKRPAYMDSHFENAKLYELAVPHCIVIGMRAPSMSAALPDGHNSLQLAAENLKSNFTTEKCDNEIREPLAYFVLILFVDMYVWQAVALCQKSLRMMRRRFYEFLNAQANIGKTLCSLPSVE</sequence>